<dbReference type="SUPFAM" id="SSF47090">
    <property type="entry name" value="PGBD-like"/>
    <property type="match status" value="1"/>
</dbReference>
<organism evidence="3 4">
    <name type="scientific">PS1 clade bacterium</name>
    <dbReference type="NCBI Taxonomy" id="2175152"/>
    <lineage>
        <taxon>Bacteria</taxon>
        <taxon>Pseudomonadati</taxon>
        <taxon>Pseudomonadota</taxon>
        <taxon>Alphaproteobacteria</taxon>
        <taxon>PS1 clade</taxon>
    </lineage>
</organism>
<evidence type="ECO:0000259" key="2">
    <source>
        <dbReference type="Pfam" id="PF01471"/>
    </source>
</evidence>
<dbReference type="SUPFAM" id="SSF55846">
    <property type="entry name" value="N-acetylmuramoyl-L-alanine amidase-like"/>
    <property type="match status" value="1"/>
</dbReference>
<accession>A0A368EHM8</accession>
<comment type="similarity">
    <text evidence="1">Belongs to the N-acetylmuramoyl-L-alanine amidase 2 family.</text>
</comment>
<dbReference type="InterPro" id="IPR002477">
    <property type="entry name" value="Peptidoglycan-bd-like"/>
</dbReference>
<reference evidence="3 4" key="1">
    <citation type="journal article" date="2018" name="Microbiome">
        <title>Fine metagenomic profile of the Mediterranean stratified and mixed water columns revealed by assembly and recruitment.</title>
        <authorList>
            <person name="Haro-Moreno J.M."/>
            <person name="Lopez-Perez M."/>
            <person name="De La Torre J.R."/>
            <person name="Picazo A."/>
            <person name="Camacho A."/>
            <person name="Rodriguez-Valera F."/>
        </authorList>
    </citation>
    <scope>NUCLEOTIDE SEQUENCE [LARGE SCALE GENOMIC DNA]</scope>
    <source>
        <strain evidence="3">MED-G50</strain>
    </source>
</reference>
<dbReference type="InterPro" id="IPR051206">
    <property type="entry name" value="NAMLAA_amidase_2"/>
</dbReference>
<dbReference type="GO" id="GO:0009253">
    <property type="term" value="P:peptidoglycan catabolic process"/>
    <property type="evidence" value="ECO:0007669"/>
    <property type="project" value="InterPro"/>
</dbReference>
<evidence type="ECO:0000256" key="1">
    <source>
        <dbReference type="ARBA" id="ARBA00007553"/>
    </source>
</evidence>
<dbReference type="EMBL" id="QOQK01000026">
    <property type="protein sequence ID" value="RCL83677.1"/>
    <property type="molecule type" value="Genomic_DNA"/>
</dbReference>
<dbReference type="Proteomes" id="UP000252289">
    <property type="component" value="Unassembled WGS sequence"/>
</dbReference>
<dbReference type="AlphaFoldDB" id="A0A368EHM8"/>
<protein>
    <submittedName>
        <fullName evidence="3">N-acetylmuramoyl-L-alanine amidase</fullName>
    </submittedName>
</protein>
<dbReference type="PANTHER" id="PTHR30417:SF1">
    <property type="entry name" value="N-ACETYLMURAMOYL-L-ALANINE AMIDASE AMID"/>
    <property type="match status" value="1"/>
</dbReference>
<dbReference type="GO" id="GO:0008745">
    <property type="term" value="F:N-acetylmuramoyl-L-alanine amidase activity"/>
    <property type="evidence" value="ECO:0007669"/>
    <property type="project" value="InterPro"/>
</dbReference>
<sequence>ALTNLSQDIISRHPIPAHRVLAHSDVAPSRKTDPGPLFDWSGLAKKGVGLWSDCGEKDLSSLSSPKFFEVEPIQRGEASENTQAVEQLQQALRAFGYQIIPDGVYGPATQTVMCAFQLHFRSDRIDGLADAVCCARLLDLISRKQ</sequence>
<dbReference type="InterPro" id="IPR036365">
    <property type="entry name" value="PGBD-like_sf"/>
</dbReference>
<proteinExistence type="inferred from homology"/>
<dbReference type="Pfam" id="PF01471">
    <property type="entry name" value="PG_binding_1"/>
    <property type="match status" value="1"/>
</dbReference>
<dbReference type="Gene3D" id="1.10.101.10">
    <property type="entry name" value="PGBD-like superfamily/PGBD"/>
    <property type="match status" value="1"/>
</dbReference>
<feature type="domain" description="Peptidoglycan binding-like" evidence="2">
    <location>
        <begin position="83"/>
        <end position="131"/>
    </location>
</feature>
<comment type="caution">
    <text evidence="3">The sequence shown here is derived from an EMBL/GenBank/DDBJ whole genome shotgun (WGS) entry which is preliminary data.</text>
</comment>
<feature type="non-terminal residue" evidence="3">
    <location>
        <position position="1"/>
    </location>
</feature>
<dbReference type="PANTHER" id="PTHR30417">
    <property type="entry name" value="N-ACETYLMURAMOYL-L-ALANINE AMIDASE AMID"/>
    <property type="match status" value="1"/>
</dbReference>
<evidence type="ECO:0000313" key="3">
    <source>
        <dbReference type="EMBL" id="RCL83677.1"/>
    </source>
</evidence>
<dbReference type="InterPro" id="IPR036505">
    <property type="entry name" value="Amidase/PGRP_sf"/>
</dbReference>
<evidence type="ECO:0000313" key="4">
    <source>
        <dbReference type="Proteomes" id="UP000252289"/>
    </source>
</evidence>
<dbReference type="GO" id="GO:0009254">
    <property type="term" value="P:peptidoglycan turnover"/>
    <property type="evidence" value="ECO:0007669"/>
    <property type="project" value="TreeGrafter"/>
</dbReference>
<dbReference type="Gene3D" id="3.40.80.10">
    <property type="entry name" value="Peptidoglycan recognition protein-like"/>
    <property type="match status" value="1"/>
</dbReference>
<gene>
    <name evidence="3" type="ORF">DBW64_05040</name>
</gene>
<name>A0A368EHM8_9PROT</name>
<dbReference type="InterPro" id="IPR036366">
    <property type="entry name" value="PGBDSf"/>
</dbReference>